<dbReference type="AlphaFoldDB" id="A0A8C9R0D4"/>
<dbReference type="Pfam" id="PF05760">
    <property type="entry name" value="IER"/>
    <property type="match status" value="1"/>
</dbReference>
<name>A0A8C9R0D4_SCLFO</name>
<dbReference type="InterPro" id="IPR008653">
    <property type="entry name" value="IER"/>
</dbReference>
<comment type="similarity">
    <text evidence="1">Belongs to the IER family.</text>
</comment>
<gene>
    <name evidence="3" type="primary">IER2</name>
</gene>
<feature type="compositionally biased region" description="Basic and acidic residues" evidence="2">
    <location>
        <begin position="98"/>
        <end position="108"/>
    </location>
</feature>
<evidence type="ECO:0000313" key="4">
    <source>
        <dbReference type="Proteomes" id="UP000694397"/>
    </source>
</evidence>
<evidence type="ECO:0000256" key="2">
    <source>
        <dbReference type="SAM" id="MobiDB-lite"/>
    </source>
</evidence>
<accession>A0A8C9R0D4</accession>
<dbReference type="Ensembl" id="ENSSFOT00015006298.2">
    <property type="protein sequence ID" value="ENSSFOP00015006199.2"/>
    <property type="gene ID" value="ENSSFOG00015004055.2"/>
</dbReference>
<reference evidence="3" key="3">
    <citation type="submission" date="2025-09" db="UniProtKB">
        <authorList>
            <consortium name="Ensembl"/>
        </authorList>
    </citation>
    <scope>IDENTIFICATION</scope>
</reference>
<feature type="compositionally biased region" description="Basic residues" evidence="2">
    <location>
        <begin position="112"/>
        <end position="122"/>
    </location>
</feature>
<feature type="region of interest" description="Disordered" evidence="2">
    <location>
        <begin position="90"/>
        <end position="131"/>
    </location>
</feature>
<sequence>MEQNTEAKRIMALSLGKMYSSRSQRGGLRLHRSLLLTLVMRSAQDIYHSSRVVTEIWPANGQHAQKALPAEEPMDTSGAQFQTCALTTSPEDSQLRCAKSDENKENLEPVRSNRRTRKRRGKAAGEPDFLPSKRARIRMEAAEELLSAQVTELCGTNCLSERTCSSHVL</sequence>
<dbReference type="PANTHER" id="PTHR15895">
    <property type="entry name" value="IMMEDIATE EARLY RESPONSE GENE"/>
    <property type="match status" value="1"/>
</dbReference>
<reference evidence="3" key="2">
    <citation type="submission" date="2025-08" db="UniProtKB">
        <authorList>
            <consortium name="Ensembl"/>
        </authorList>
    </citation>
    <scope>IDENTIFICATION</scope>
</reference>
<keyword evidence="4" id="KW-1185">Reference proteome</keyword>
<dbReference type="GeneTree" id="ENSGT00900000141021"/>
<reference evidence="3 4" key="1">
    <citation type="submission" date="2019-04" db="EMBL/GenBank/DDBJ databases">
        <authorList>
            <consortium name="Wellcome Sanger Institute Data Sharing"/>
        </authorList>
    </citation>
    <scope>NUCLEOTIDE SEQUENCE [LARGE SCALE GENOMIC DNA]</scope>
</reference>
<dbReference type="OrthoDB" id="8937180at2759"/>
<protein>
    <submittedName>
        <fullName evidence="3">Immediate early response 2b</fullName>
    </submittedName>
</protein>
<evidence type="ECO:0000256" key="1">
    <source>
        <dbReference type="ARBA" id="ARBA00006186"/>
    </source>
</evidence>
<evidence type="ECO:0000313" key="3">
    <source>
        <dbReference type="Ensembl" id="ENSSFOP00015006199.2"/>
    </source>
</evidence>
<organism evidence="3 4">
    <name type="scientific">Scleropages formosus</name>
    <name type="common">Asian bonytongue</name>
    <name type="synonym">Osteoglossum formosum</name>
    <dbReference type="NCBI Taxonomy" id="113540"/>
    <lineage>
        <taxon>Eukaryota</taxon>
        <taxon>Metazoa</taxon>
        <taxon>Chordata</taxon>
        <taxon>Craniata</taxon>
        <taxon>Vertebrata</taxon>
        <taxon>Euteleostomi</taxon>
        <taxon>Actinopterygii</taxon>
        <taxon>Neopterygii</taxon>
        <taxon>Teleostei</taxon>
        <taxon>Osteoglossocephala</taxon>
        <taxon>Osteoglossomorpha</taxon>
        <taxon>Osteoglossiformes</taxon>
        <taxon>Osteoglossidae</taxon>
        <taxon>Scleropages</taxon>
    </lineage>
</organism>
<dbReference type="Proteomes" id="UP000694397">
    <property type="component" value="Chromosome 20"/>
</dbReference>
<proteinExistence type="inferred from homology"/>